<dbReference type="InterPro" id="IPR009057">
    <property type="entry name" value="Homeodomain-like_sf"/>
</dbReference>
<keyword evidence="3" id="KW-0804">Transcription</keyword>
<comment type="caution">
    <text evidence="6">The sequence shown here is derived from an EMBL/GenBank/DDBJ whole genome shotgun (WGS) entry which is preliminary data.</text>
</comment>
<dbReference type="Proteomes" id="UP000192939">
    <property type="component" value="Unassembled WGS sequence"/>
</dbReference>
<dbReference type="PANTHER" id="PTHR30055:SF151">
    <property type="entry name" value="TRANSCRIPTIONAL REGULATORY PROTEIN"/>
    <property type="match status" value="1"/>
</dbReference>
<dbReference type="EMBL" id="FXAE01000004">
    <property type="protein sequence ID" value="SME98872.1"/>
    <property type="molecule type" value="Genomic_DNA"/>
</dbReference>
<sequence length="239" mass="26843">MHMKSMTLRMAGFSFSSSDKCEFGYNVTIIITIIVRGACPLADEVLSKELVLDTTETVLRKYGPAKTNMSDIARALDVTHAALYRLYSNKAALKEAVVERWLERSLPPLQAVASEASPASERLYRWLDTLRKFKRNRASQDPELFEMYSMLVEEAPEAIRVHRDHLLDQLTAIIEDGIQEGTIAKQDARAAANAVFTATAAFHHVAHAAEWELSDWDSRFEAVWRLISVGLFTDPSAVK</sequence>
<dbReference type="InterPro" id="IPR001647">
    <property type="entry name" value="HTH_TetR"/>
</dbReference>
<evidence type="ECO:0000256" key="4">
    <source>
        <dbReference type="PROSITE-ProRule" id="PRU00335"/>
    </source>
</evidence>
<evidence type="ECO:0000313" key="7">
    <source>
        <dbReference type="Proteomes" id="UP000192939"/>
    </source>
</evidence>
<dbReference type="InterPro" id="IPR050109">
    <property type="entry name" value="HTH-type_TetR-like_transc_reg"/>
</dbReference>
<proteinExistence type="predicted"/>
<name>A0ABY1LTT7_9BACL</name>
<evidence type="ECO:0000256" key="1">
    <source>
        <dbReference type="ARBA" id="ARBA00023015"/>
    </source>
</evidence>
<keyword evidence="2 4" id="KW-0238">DNA-binding</keyword>
<reference evidence="6 7" key="1">
    <citation type="submission" date="2017-04" db="EMBL/GenBank/DDBJ databases">
        <authorList>
            <person name="Varghese N."/>
            <person name="Submissions S."/>
        </authorList>
    </citation>
    <scope>NUCLEOTIDE SEQUENCE [LARGE SCALE GENOMIC DNA]</scope>
    <source>
        <strain evidence="6 7">J12</strain>
    </source>
</reference>
<dbReference type="Pfam" id="PF17935">
    <property type="entry name" value="TetR_C_27"/>
    <property type="match status" value="1"/>
</dbReference>
<dbReference type="SUPFAM" id="SSF48498">
    <property type="entry name" value="Tetracyclin repressor-like, C-terminal domain"/>
    <property type="match status" value="1"/>
</dbReference>
<evidence type="ECO:0000256" key="3">
    <source>
        <dbReference type="ARBA" id="ARBA00023163"/>
    </source>
</evidence>
<keyword evidence="1" id="KW-0805">Transcription regulation</keyword>
<protein>
    <submittedName>
        <fullName evidence="6">Transcriptional regulator, TetR family</fullName>
    </submittedName>
</protein>
<organism evidence="6 7">
    <name type="scientific">Paenibacillus barengoltzii J12</name>
    <dbReference type="NCBI Taxonomy" id="935846"/>
    <lineage>
        <taxon>Bacteria</taxon>
        <taxon>Bacillati</taxon>
        <taxon>Bacillota</taxon>
        <taxon>Bacilli</taxon>
        <taxon>Bacillales</taxon>
        <taxon>Paenibacillaceae</taxon>
        <taxon>Paenibacillus</taxon>
    </lineage>
</organism>
<feature type="domain" description="HTH tetR-type" evidence="5">
    <location>
        <begin position="45"/>
        <end position="105"/>
    </location>
</feature>
<keyword evidence="7" id="KW-1185">Reference proteome</keyword>
<dbReference type="SUPFAM" id="SSF46689">
    <property type="entry name" value="Homeodomain-like"/>
    <property type="match status" value="1"/>
</dbReference>
<gene>
    <name evidence="6" type="ORF">SAMN02744124_00648</name>
</gene>
<evidence type="ECO:0000259" key="5">
    <source>
        <dbReference type="PROSITE" id="PS50977"/>
    </source>
</evidence>
<evidence type="ECO:0000313" key="6">
    <source>
        <dbReference type="EMBL" id="SME98872.1"/>
    </source>
</evidence>
<accession>A0ABY1LTT7</accession>
<evidence type="ECO:0000256" key="2">
    <source>
        <dbReference type="ARBA" id="ARBA00023125"/>
    </source>
</evidence>
<dbReference type="InterPro" id="IPR036271">
    <property type="entry name" value="Tet_transcr_reg_TetR-rel_C_sf"/>
</dbReference>
<feature type="DNA-binding region" description="H-T-H motif" evidence="4">
    <location>
        <begin position="68"/>
        <end position="87"/>
    </location>
</feature>
<dbReference type="PANTHER" id="PTHR30055">
    <property type="entry name" value="HTH-TYPE TRANSCRIPTIONAL REGULATOR RUTR"/>
    <property type="match status" value="1"/>
</dbReference>
<dbReference type="InterPro" id="IPR041478">
    <property type="entry name" value="TetR_C_27"/>
</dbReference>
<dbReference type="Gene3D" id="1.10.357.10">
    <property type="entry name" value="Tetracycline Repressor, domain 2"/>
    <property type="match status" value="1"/>
</dbReference>
<dbReference type="Pfam" id="PF00440">
    <property type="entry name" value="TetR_N"/>
    <property type="match status" value="1"/>
</dbReference>
<dbReference type="PROSITE" id="PS50977">
    <property type="entry name" value="HTH_TETR_2"/>
    <property type="match status" value="1"/>
</dbReference>